<dbReference type="Proteomes" id="UP001332243">
    <property type="component" value="Unassembled WGS sequence"/>
</dbReference>
<dbReference type="SUPFAM" id="SSF52374">
    <property type="entry name" value="Nucleotidylyl transferase"/>
    <property type="match status" value="1"/>
</dbReference>
<dbReference type="InterPro" id="IPR004821">
    <property type="entry name" value="Cyt_trans-like"/>
</dbReference>
<name>A0ABU7S1J7_9ACTN</name>
<keyword evidence="5" id="KW-1185">Reference proteome</keyword>
<evidence type="ECO:0000256" key="1">
    <source>
        <dbReference type="ARBA" id="ARBA00022679"/>
    </source>
</evidence>
<dbReference type="PANTHER" id="PTHR21342:SF0">
    <property type="entry name" value="BIFUNCTIONAL NMN ADENYLYLTRANSFERASE_NUDIX HYDROLASE"/>
    <property type="match status" value="1"/>
</dbReference>
<evidence type="ECO:0000313" key="5">
    <source>
        <dbReference type="Proteomes" id="UP001332243"/>
    </source>
</evidence>
<dbReference type="NCBIfam" id="TIGR00125">
    <property type="entry name" value="cyt_tran_rel"/>
    <property type="match status" value="1"/>
</dbReference>
<dbReference type="PANTHER" id="PTHR21342">
    <property type="entry name" value="PHOSPHOPANTETHEINE ADENYLYLTRANSFERASE"/>
    <property type="match status" value="1"/>
</dbReference>
<protein>
    <submittedName>
        <fullName evidence="4">Adenylyltransferase/cytidyltransferase family protein</fullName>
    </submittedName>
</protein>
<evidence type="ECO:0000256" key="2">
    <source>
        <dbReference type="ARBA" id="ARBA00022695"/>
    </source>
</evidence>
<evidence type="ECO:0000259" key="3">
    <source>
        <dbReference type="Pfam" id="PF01467"/>
    </source>
</evidence>
<proteinExistence type="predicted"/>
<feature type="domain" description="Cytidyltransferase-like" evidence="3">
    <location>
        <begin position="10"/>
        <end position="74"/>
    </location>
</feature>
<keyword evidence="2 4" id="KW-0548">Nucleotidyltransferase</keyword>
<comment type="caution">
    <text evidence="4">The sequence shown here is derived from an EMBL/GenBank/DDBJ whole genome shotgun (WGS) entry which is preliminary data.</text>
</comment>
<evidence type="ECO:0000313" key="4">
    <source>
        <dbReference type="EMBL" id="MEE6262658.1"/>
    </source>
</evidence>
<dbReference type="InterPro" id="IPR014729">
    <property type="entry name" value="Rossmann-like_a/b/a_fold"/>
</dbReference>
<dbReference type="GO" id="GO:0016779">
    <property type="term" value="F:nucleotidyltransferase activity"/>
    <property type="evidence" value="ECO:0007669"/>
    <property type="project" value="UniProtKB-KW"/>
</dbReference>
<organism evidence="4 5">
    <name type="scientific">Plantactinospora sonchi</name>
    <dbReference type="NCBI Taxonomy" id="1544735"/>
    <lineage>
        <taxon>Bacteria</taxon>
        <taxon>Bacillati</taxon>
        <taxon>Actinomycetota</taxon>
        <taxon>Actinomycetes</taxon>
        <taxon>Micromonosporales</taxon>
        <taxon>Micromonosporaceae</taxon>
        <taxon>Plantactinospora</taxon>
    </lineage>
</organism>
<dbReference type="RefSeq" id="WP_331217589.1">
    <property type="nucleotide sequence ID" value="NZ_JAZGQK010000030.1"/>
</dbReference>
<dbReference type="EMBL" id="JAZGQK010000030">
    <property type="protein sequence ID" value="MEE6262658.1"/>
    <property type="molecule type" value="Genomic_DNA"/>
</dbReference>
<dbReference type="Pfam" id="PF01467">
    <property type="entry name" value="CTP_transf_like"/>
    <property type="match status" value="1"/>
</dbReference>
<accession>A0ABU7S1J7</accession>
<gene>
    <name evidence="4" type="ORF">V1633_29685</name>
</gene>
<dbReference type="Gene3D" id="3.40.50.620">
    <property type="entry name" value="HUPs"/>
    <property type="match status" value="1"/>
</dbReference>
<keyword evidence="1" id="KW-0808">Transferase</keyword>
<reference evidence="4 5" key="1">
    <citation type="submission" date="2024-01" db="EMBL/GenBank/DDBJ databases">
        <title>Genome insights into Plantactinospora sonchi sp. nov.</title>
        <authorList>
            <person name="Wang L."/>
        </authorList>
    </citation>
    <scope>NUCLEOTIDE SEQUENCE [LARGE SCALE GENOMIC DNA]</scope>
    <source>
        <strain evidence="4 5">NEAU-QY2</strain>
    </source>
</reference>
<sequence length="183" mass="20855">MTEQRRYGIVLGRFQPVHLGHLEYLQAAKRRCGRLVIGITNPDLSELGTTAEDPGRSAGRNNPFTYHQRTTMLEVTCLDAGWAYDDLRIVPAPINQLDRLSQYLPPPDEATFFVTIYDEWGESKKRGLAALGYPVETLWRRTMDERLTTGTEIRAALRAGSSEWKRYVSPGVVPLLETYRRDI</sequence>